<keyword evidence="4" id="KW-1185">Reference proteome</keyword>
<keyword evidence="2" id="KW-0732">Signal</keyword>
<evidence type="ECO:0008006" key="5">
    <source>
        <dbReference type="Google" id="ProtNLM"/>
    </source>
</evidence>
<evidence type="ECO:0000256" key="2">
    <source>
        <dbReference type="SAM" id="SignalP"/>
    </source>
</evidence>
<feature type="region of interest" description="Disordered" evidence="1">
    <location>
        <begin position="20"/>
        <end position="43"/>
    </location>
</feature>
<dbReference type="Proteomes" id="UP001189624">
    <property type="component" value="Chromosome 6"/>
</dbReference>
<gene>
    <name evidence="3" type="ORF">AYBTSS11_LOCUS20518</name>
</gene>
<feature type="chain" id="PRO_5041711940" description="Secreted protein" evidence="2">
    <location>
        <begin position="20"/>
        <end position="90"/>
    </location>
</feature>
<evidence type="ECO:0000256" key="1">
    <source>
        <dbReference type="SAM" id="MobiDB-lite"/>
    </source>
</evidence>
<dbReference type="AlphaFoldDB" id="A0AA86TG14"/>
<protein>
    <recommendedName>
        <fullName evidence="5">Secreted protein</fullName>
    </recommendedName>
</protein>
<proteinExistence type="predicted"/>
<dbReference type="Gramene" id="rna-AYBTSS11_LOCUS20518">
    <property type="protein sequence ID" value="CAJ1964812.1"/>
    <property type="gene ID" value="gene-AYBTSS11_LOCUS20518"/>
</dbReference>
<feature type="signal peptide" evidence="2">
    <location>
        <begin position="1"/>
        <end position="19"/>
    </location>
</feature>
<organism evidence="3 4">
    <name type="scientific">Sphenostylis stenocarpa</name>
    <dbReference type="NCBI Taxonomy" id="92480"/>
    <lineage>
        <taxon>Eukaryota</taxon>
        <taxon>Viridiplantae</taxon>
        <taxon>Streptophyta</taxon>
        <taxon>Embryophyta</taxon>
        <taxon>Tracheophyta</taxon>
        <taxon>Spermatophyta</taxon>
        <taxon>Magnoliopsida</taxon>
        <taxon>eudicotyledons</taxon>
        <taxon>Gunneridae</taxon>
        <taxon>Pentapetalae</taxon>
        <taxon>rosids</taxon>
        <taxon>fabids</taxon>
        <taxon>Fabales</taxon>
        <taxon>Fabaceae</taxon>
        <taxon>Papilionoideae</taxon>
        <taxon>50 kb inversion clade</taxon>
        <taxon>NPAAA clade</taxon>
        <taxon>indigoferoid/millettioid clade</taxon>
        <taxon>Phaseoleae</taxon>
        <taxon>Sphenostylis</taxon>
    </lineage>
</organism>
<evidence type="ECO:0000313" key="4">
    <source>
        <dbReference type="Proteomes" id="UP001189624"/>
    </source>
</evidence>
<evidence type="ECO:0000313" key="3">
    <source>
        <dbReference type="EMBL" id="CAJ1964812.1"/>
    </source>
</evidence>
<reference evidence="3" key="1">
    <citation type="submission" date="2023-10" db="EMBL/GenBank/DDBJ databases">
        <authorList>
            <person name="Domelevo Entfellner J.-B."/>
        </authorList>
    </citation>
    <scope>NUCLEOTIDE SEQUENCE</scope>
</reference>
<dbReference type="EMBL" id="OY731403">
    <property type="protein sequence ID" value="CAJ1964812.1"/>
    <property type="molecule type" value="Genomic_DNA"/>
</dbReference>
<sequence length="90" mass="9545">MSMGSRILSSLLLLSKVLAGDSSTTPQPSRHPANRLHPRPSLSPQSTLFSPFICASITGPFVLPSPCSQSRHNEPFLSGAIAGHTLLLKP</sequence>
<accession>A0AA86TG14</accession>
<name>A0AA86TG14_9FABA</name>